<gene>
    <name evidence="1" type="ORF">PHMEG_00029132</name>
</gene>
<evidence type="ECO:0000313" key="1">
    <source>
        <dbReference type="EMBL" id="OWY99808.1"/>
    </source>
</evidence>
<keyword evidence="2" id="KW-1185">Reference proteome</keyword>
<protein>
    <submittedName>
        <fullName evidence="1">Uncharacterized protein</fullName>
    </submittedName>
</protein>
<accession>A0A225V4A2</accession>
<name>A0A225V4A2_9STRA</name>
<organism evidence="1 2">
    <name type="scientific">Phytophthora megakarya</name>
    <dbReference type="NCBI Taxonomy" id="4795"/>
    <lineage>
        <taxon>Eukaryota</taxon>
        <taxon>Sar</taxon>
        <taxon>Stramenopiles</taxon>
        <taxon>Oomycota</taxon>
        <taxon>Peronosporomycetes</taxon>
        <taxon>Peronosporales</taxon>
        <taxon>Peronosporaceae</taxon>
        <taxon>Phytophthora</taxon>
    </lineage>
</organism>
<dbReference type="Proteomes" id="UP000198211">
    <property type="component" value="Unassembled WGS sequence"/>
</dbReference>
<reference evidence="2" key="1">
    <citation type="submission" date="2017-03" db="EMBL/GenBank/DDBJ databases">
        <title>Phytopthora megakarya and P. palmivora, two closely related causual agents of cacao black pod achieved similar genome size and gene model numbers by different mechanisms.</title>
        <authorList>
            <person name="Ali S."/>
            <person name="Shao J."/>
            <person name="Larry D.J."/>
            <person name="Kronmiller B."/>
            <person name="Shen D."/>
            <person name="Strem M.D."/>
            <person name="Melnick R.L."/>
            <person name="Guiltinan M.J."/>
            <person name="Tyler B.M."/>
            <person name="Meinhardt L.W."/>
            <person name="Bailey B.A."/>
        </authorList>
    </citation>
    <scope>NUCLEOTIDE SEQUENCE [LARGE SCALE GENOMIC DNA]</scope>
    <source>
        <strain evidence="2">zdho120</strain>
    </source>
</reference>
<sequence length="100" mass="11065">MWAFQITLCYDFSPLVGENGSAARSIPITEDVGGPTEQIAVSPIDVFGLDQDRFIDEQYQTPWIMAMIVFLESGALALDAQLREKVLLMAPQYVVKNGVL</sequence>
<comment type="caution">
    <text evidence="1">The sequence shown here is derived from an EMBL/GenBank/DDBJ whole genome shotgun (WGS) entry which is preliminary data.</text>
</comment>
<dbReference type="AlphaFoldDB" id="A0A225V4A2"/>
<proteinExistence type="predicted"/>
<dbReference type="EMBL" id="NBNE01008155">
    <property type="protein sequence ID" value="OWY99808.1"/>
    <property type="molecule type" value="Genomic_DNA"/>
</dbReference>
<evidence type="ECO:0000313" key="2">
    <source>
        <dbReference type="Proteomes" id="UP000198211"/>
    </source>
</evidence>
<dbReference type="OrthoDB" id="127920at2759"/>